<dbReference type="GO" id="GO:0055085">
    <property type="term" value="P:transmembrane transport"/>
    <property type="evidence" value="ECO:0007669"/>
    <property type="project" value="InterPro"/>
</dbReference>
<sequence length="328" mass="35585">MDRETVVTHPDATTLIRPNPQSSPPSGRIRRLAHALRQHKVIYLLLLPGMLYFLAFHYLPLAGVSIAFMDYSPFLGLSGSTWSGLDNFAKLFDDPEFVGTVRNTLIISFLQIAFAFPAPILLALLLNSLLSERVKRMVQAVVYLPHFLSWVIVIAVWQQVLGGAGALADLFQRLGLDGVNVMANAETFKILLTSQVIWKDVGWGTIIFFAAIASIPTQLYESAAVDGAGSLRRTWHITLPGILPVIVLLLILRLGNVLSVGFEQILLQQPSVGGEAAQVLDTFVYFRGVLGGDWGIGAAAGLLKGAIGTLLIVAANRIARRTGSEGLF</sequence>
<evidence type="ECO:0000256" key="2">
    <source>
        <dbReference type="ARBA" id="ARBA00022448"/>
    </source>
</evidence>
<dbReference type="STRING" id="46177.SAMN05660976_06322"/>
<keyword evidence="3" id="KW-1003">Cell membrane</keyword>
<evidence type="ECO:0000313" key="10">
    <source>
        <dbReference type="EMBL" id="SEM91837.1"/>
    </source>
</evidence>
<feature type="domain" description="ABC transmembrane type-1" evidence="9">
    <location>
        <begin position="101"/>
        <end position="315"/>
    </location>
</feature>
<feature type="transmembrane region" description="Helical" evidence="7">
    <location>
        <begin position="41"/>
        <end position="68"/>
    </location>
</feature>
<accession>A0A1H8CCJ9</accession>
<keyword evidence="5 7" id="KW-1133">Transmembrane helix</keyword>
<evidence type="ECO:0000313" key="11">
    <source>
        <dbReference type="Proteomes" id="UP000198953"/>
    </source>
</evidence>
<evidence type="ECO:0000256" key="6">
    <source>
        <dbReference type="ARBA" id="ARBA00023136"/>
    </source>
</evidence>
<keyword evidence="11" id="KW-1185">Reference proteome</keyword>
<feature type="transmembrane region" description="Helical" evidence="7">
    <location>
        <begin position="138"/>
        <end position="157"/>
    </location>
</feature>
<keyword evidence="4 7" id="KW-0812">Transmembrane</keyword>
<feature type="transmembrane region" description="Helical" evidence="7">
    <location>
        <begin position="105"/>
        <end position="126"/>
    </location>
</feature>
<name>A0A1H8CCJ9_9ACTN</name>
<dbReference type="RefSeq" id="WP_055510009.1">
    <property type="nucleotide sequence ID" value="NZ_BBZG01000007.1"/>
</dbReference>
<keyword evidence="6 7" id="KW-0472">Membrane</keyword>
<evidence type="ECO:0000259" key="9">
    <source>
        <dbReference type="PROSITE" id="PS50928"/>
    </source>
</evidence>
<comment type="similarity">
    <text evidence="7">Belongs to the binding-protein-dependent transport system permease family.</text>
</comment>
<reference evidence="10 11" key="1">
    <citation type="submission" date="2016-10" db="EMBL/GenBank/DDBJ databases">
        <authorList>
            <person name="de Groot N.N."/>
        </authorList>
    </citation>
    <scope>NUCLEOTIDE SEQUENCE [LARGE SCALE GENOMIC DNA]</scope>
    <source>
        <strain evidence="10 11">DSM 43357</strain>
    </source>
</reference>
<proteinExistence type="inferred from homology"/>
<evidence type="ECO:0000256" key="1">
    <source>
        <dbReference type="ARBA" id="ARBA00004651"/>
    </source>
</evidence>
<evidence type="ECO:0000256" key="3">
    <source>
        <dbReference type="ARBA" id="ARBA00022475"/>
    </source>
</evidence>
<evidence type="ECO:0000256" key="8">
    <source>
        <dbReference type="SAM" id="MobiDB-lite"/>
    </source>
</evidence>
<feature type="region of interest" description="Disordered" evidence="8">
    <location>
        <begin position="1"/>
        <end position="27"/>
    </location>
</feature>
<dbReference type="PANTHER" id="PTHR43227:SF11">
    <property type="entry name" value="BLL4140 PROTEIN"/>
    <property type="match status" value="1"/>
</dbReference>
<dbReference type="Gene3D" id="1.10.3720.10">
    <property type="entry name" value="MetI-like"/>
    <property type="match status" value="1"/>
</dbReference>
<evidence type="ECO:0000256" key="7">
    <source>
        <dbReference type="RuleBase" id="RU363032"/>
    </source>
</evidence>
<feature type="transmembrane region" description="Helical" evidence="7">
    <location>
        <begin position="241"/>
        <end position="262"/>
    </location>
</feature>
<dbReference type="OrthoDB" id="9785836at2"/>
<comment type="subcellular location">
    <subcellularLocation>
        <location evidence="1 7">Cell membrane</location>
        <topology evidence="1 7">Multi-pass membrane protein</topology>
    </subcellularLocation>
</comment>
<dbReference type="PANTHER" id="PTHR43227">
    <property type="entry name" value="BLL4140 PROTEIN"/>
    <property type="match status" value="1"/>
</dbReference>
<dbReference type="InterPro" id="IPR050809">
    <property type="entry name" value="UgpAE/MalFG_permease"/>
</dbReference>
<dbReference type="GO" id="GO:0005886">
    <property type="term" value="C:plasma membrane"/>
    <property type="evidence" value="ECO:0007669"/>
    <property type="project" value="UniProtKB-SubCell"/>
</dbReference>
<feature type="transmembrane region" description="Helical" evidence="7">
    <location>
        <begin position="201"/>
        <end position="220"/>
    </location>
</feature>
<dbReference type="EMBL" id="FOBF01000019">
    <property type="protein sequence ID" value="SEM91837.1"/>
    <property type="molecule type" value="Genomic_DNA"/>
</dbReference>
<feature type="transmembrane region" description="Helical" evidence="7">
    <location>
        <begin position="294"/>
        <end position="315"/>
    </location>
</feature>
<organism evidence="10 11">
    <name type="scientific">Nonomuraea pusilla</name>
    <dbReference type="NCBI Taxonomy" id="46177"/>
    <lineage>
        <taxon>Bacteria</taxon>
        <taxon>Bacillati</taxon>
        <taxon>Actinomycetota</taxon>
        <taxon>Actinomycetes</taxon>
        <taxon>Streptosporangiales</taxon>
        <taxon>Streptosporangiaceae</taxon>
        <taxon>Nonomuraea</taxon>
    </lineage>
</organism>
<protein>
    <submittedName>
        <fullName evidence="10">Carbohydrate ABC transporter membrane protein 1, CUT1 family (TC 3.A.1.1.-)</fullName>
    </submittedName>
</protein>
<dbReference type="Pfam" id="PF00528">
    <property type="entry name" value="BPD_transp_1"/>
    <property type="match status" value="1"/>
</dbReference>
<gene>
    <name evidence="10" type="ORF">SAMN05660976_06322</name>
</gene>
<dbReference type="AlphaFoldDB" id="A0A1H8CCJ9"/>
<dbReference type="InterPro" id="IPR000515">
    <property type="entry name" value="MetI-like"/>
</dbReference>
<keyword evidence="2 7" id="KW-0813">Transport</keyword>
<evidence type="ECO:0000256" key="5">
    <source>
        <dbReference type="ARBA" id="ARBA00022989"/>
    </source>
</evidence>
<dbReference type="PROSITE" id="PS50928">
    <property type="entry name" value="ABC_TM1"/>
    <property type="match status" value="1"/>
</dbReference>
<dbReference type="Proteomes" id="UP000198953">
    <property type="component" value="Unassembled WGS sequence"/>
</dbReference>
<dbReference type="SUPFAM" id="SSF161098">
    <property type="entry name" value="MetI-like"/>
    <property type="match status" value="1"/>
</dbReference>
<dbReference type="InterPro" id="IPR035906">
    <property type="entry name" value="MetI-like_sf"/>
</dbReference>
<evidence type="ECO:0000256" key="4">
    <source>
        <dbReference type="ARBA" id="ARBA00022692"/>
    </source>
</evidence>